<name>K3W8C2_GLOUD</name>
<keyword evidence="3" id="KW-1185">Reference proteome</keyword>
<feature type="region of interest" description="Disordered" evidence="1">
    <location>
        <begin position="54"/>
        <end position="86"/>
    </location>
</feature>
<dbReference type="EnsemblProtists" id="PYU1_T001213">
    <property type="protein sequence ID" value="PYU1_T001213"/>
    <property type="gene ID" value="PYU1_G001213"/>
</dbReference>
<dbReference type="Proteomes" id="UP000019132">
    <property type="component" value="Unassembled WGS sequence"/>
</dbReference>
<evidence type="ECO:0000313" key="2">
    <source>
        <dbReference type="EnsemblProtists" id="PYU1_T001213"/>
    </source>
</evidence>
<dbReference type="AlphaFoldDB" id="K3W8C2"/>
<reference evidence="3" key="1">
    <citation type="journal article" date="2010" name="Genome Biol.">
        <title>Genome sequence of the necrotrophic plant pathogen Pythium ultimum reveals original pathogenicity mechanisms and effector repertoire.</title>
        <authorList>
            <person name="Levesque C.A."/>
            <person name="Brouwer H."/>
            <person name="Cano L."/>
            <person name="Hamilton J.P."/>
            <person name="Holt C."/>
            <person name="Huitema E."/>
            <person name="Raffaele S."/>
            <person name="Robideau G.P."/>
            <person name="Thines M."/>
            <person name="Win J."/>
            <person name="Zerillo M.M."/>
            <person name="Beakes G.W."/>
            <person name="Boore J.L."/>
            <person name="Busam D."/>
            <person name="Dumas B."/>
            <person name="Ferriera S."/>
            <person name="Fuerstenberg S.I."/>
            <person name="Gachon C.M."/>
            <person name="Gaulin E."/>
            <person name="Govers F."/>
            <person name="Grenville-Briggs L."/>
            <person name="Horner N."/>
            <person name="Hostetler J."/>
            <person name="Jiang R.H."/>
            <person name="Johnson J."/>
            <person name="Krajaejun T."/>
            <person name="Lin H."/>
            <person name="Meijer H.J."/>
            <person name="Moore B."/>
            <person name="Morris P."/>
            <person name="Phuntmart V."/>
            <person name="Puiu D."/>
            <person name="Shetty J."/>
            <person name="Stajich J.E."/>
            <person name="Tripathy S."/>
            <person name="Wawra S."/>
            <person name="van West P."/>
            <person name="Whitty B.R."/>
            <person name="Coutinho P.M."/>
            <person name="Henrissat B."/>
            <person name="Martin F."/>
            <person name="Thomas P.D."/>
            <person name="Tyler B.M."/>
            <person name="De Vries R.P."/>
            <person name="Kamoun S."/>
            <person name="Yandell M."/>
            <person name="Tisserat N."/>
            <person name="Buell C.R."/>
        </authorList>
    </citation>
    <scope>NUCLEOTIDE SEQUENCE</scope>
    <source>
        <strain evidence="3">DAOM:BR144</strain>
    </source>
</reference>
<reference evidence="3" key="2">
    <citation type="submission" date="2010-04" db="EMBL/GenBank/DDBJ databases">
        <authorList>
            <person name="Buell R."/>
            <person name="Hamilton J."/>
            <person name="Hostetler J."/>
        </authorList>
    </citation>
    <scope>NUCLEOTIDE SEQUENCE [LARGE SCALE GENOMIC DNA]</scope>
    <source>
        <strain evidence="3">DAOM:BR144</strain>
    </source>
</reference>
<protein>
    <submittedName>
        <fullName evidence="2">Uncharacterized protein</fullName>
    </submittedName>
</protein>
<dbReference type="HOGENOM" id="CLU_2502898_0_0_1"/>
<reference evidence="2" key="3">
    <citation type="submission" date="2015-02" db="UniProtKB">
        <authorList>
            <consortium name="EnsemblProtists"/>
        </authorList>
    </citation>
    <scope>IDENTIFICATION</scope>
    <source>
        <strain evidence="2">DAOM BR144</strain>
    </source>
</reference>
<sequence>MGKKLIVSLPKDASSMHTIAGLDIRKMASKRDCWISEHIVDTVNADVMKKASANKKSETKETMRLAMNEDISSDKKRKWVESQELE</sequence>
<accession>K3W8C2</accession>
<evidence type="ECO:0000313" key="3">
    <source>
        <dbReference type="Proteomes" id="UP000019132"/>
    </source>
</evidence>
<dbReference type="VEuPathDB" id="FungiDB:PYU1_G001213"/>
<dbReference type="InParanoid" id="K3W8C2"/>
<proteinExistence type="predicted"/>
<dbReference type="EMBL" id="GL376626">
    <property type="status" value="NOT_ANNOTATED_CDS"/>
    <property type="molecule type" value="Genomic_DNA"/>
</dbReference>
<evidence type="ECO:0000256" key="1">
    <source>
        <dbReference type="SAM" id="MobiDB-lite"/>
    </source>
</evidence>
<organism evidence="2 3">
    <name type="scientific">Globisporangium ultimum (strain ATCC 200006 / CBS 805.95 / DAOM BR144)</name>
    <name type="common">Pythium ultimum</name>
    <dbReference type="NCBI Taxonomy" id="431595"/>
    <lineage>
        <taxon>Eukaryota</taxon>
        <taxon>Sar</taxon>
        <taxon>Stramenopiles</taxon>
        <taxon>Oomycota</taxon>
        <taxon>Peronosporomycetes</taxon>
        <taxon>Pythiales</taxon>
        <taxon>Pythiaceae</taxon>
        <taxon>Globisporangium</taxon>
    </lineage>
</organism>